<protein>
    <recommendedName>
        <fullName evidence="3">Phage tail protein</fullName>
    </recommendedName>
</protein>
<dbReference type="InterPro" id="IPR058154">
    <property type="entry name" value="Bxb1_TTP-like"/>
</dbReference>
<sequence length="185" mass="19548">MPGISPSDIRVAGTGSVLVAPKNTDVPDVGTAFATPWKDLGLTTNEGVKVSKKDKLDPVDSWQYAASIRMMQSDRDLTVKLTLIQVNLDTLPFFFHGDPTALPAPGAGASTRLDLPPTSTPPEFSLAVEFKDGATTTRLHLPRAVVTENDEIALARNGAVKFGVTIAALASDAVPAKPLASWLTK</sequence>
<keyword evidence="2" id="KW-1185">Reference proteome</keyword>
<gene>
    <name evidence="1" type="ORF">ACFQKB_33355</name>
</gene>
<evidence type="ECO:0000313" key="2">
    <source>
        <dbReference type="Proteomes" id="UP001596380"/>
    </source>
</evidence>
<accession>A0ABW2CS95</accession>
<name>A0ABW2CS95_9ACTN</name>
<evidence type="ECO:0000313" key="1">
    <source>
        <dbReference type="EMBL" id="MFC6884687.1"/>
    </source>
</evidence>
<comment type="caution">
    <text evidence="1">The sequence shown here is derived from an EMBL/GenBank/DDBJ whole genome shotgun (WGS) entry which is preliminary data.</text>
</comment>
<dbReference type="Pfam" id="PF25681">
    <property type="entry name" value="Phage_TTP_17"/>
    <property type="match status" value="1"/>
</dbReference>
<organism evidence="1 2">
    <name type="scientific">Actinomadura yumaensis</name>
    <dbReference type="NCBI Taxonomy" id="111807"/>
    <lineage>
        <taxon>Bacteria</taxon>
        <taxon>Bacillati</taxon>
        <taxon>Actinomycetota</taxon>
        <taxon>Actinomycetes</taxon>
        <taxon>Streptosporangiales</taxon>
        <taxon>Thermomonosporaceae</taxon>
        <taxon>Actinomadura</taxon>
    </lineage>
</organism>
<reference evidence="2" key="1">
    <citation type="journal article" date="2019" name="Int. J. Syst. Evol. Microbiol.">
        <title>The Global Catalogue of Microorganisms (GCM) 10K type strain sequencing project: providing services to taxonomists for standard genome sequencing and annotation.</title>
        <authorList>
            <consortium name="The Broad Institute Genomics Platform"/>
            <consortium name="The Broad Institute Genome Sequencing Center for Infectious Disease"/>
            <person name="Wu L."/>
            <person name="Ma J."/>
        </authorList>
    </citation>
    <scope>NUCLEOTIDE SEQUENCE [LARGE SCALE GENOMIC DNA]</scope>
    <source>
        <strain evidence="2">JCM 3369</strain>
    </source>
</reference>
<dbReference type="EMBL" id="JBHSXS010000029">
    <property type="protein sequence ID" value="MFC6884687.1"/>
    <property type="molecule type" value="Genomic_DNA"/>
</dbReference>
<evidence type="ECO:0008006" key="3">
    <source>
        <dbReference type="Google" id="ProtNLM"/>
    </source>
</evidence>
<dbReference type="RefSeq" id="WP_160823318.1">
    <property type="nucleotide sequence ID" value="NZ_JBHSXE010000001.1"/>
</dbReference>
<proteinExistence type="predicted"/>
<dbReference type="Proteomes" id="UP001596380">
    <property type="component" value="Unassembled WGS sequence"/>
</dbReference>